<dbReference type="GO" id="GO:0016787">
    <property type="term" value="F:hydrolase activity"/>
    <property type="evidence" value="ECO:0007669"/>
    <property type="project" value="UniProtKB-KW"/>
</dbReference>
<dbReference type="Proteomes" id="UP001596405">
    <property type="component" value="Unassembled WGS sequence"/>
</dbReference>
<sequence length="214" mass="24221">MNFSSIKNIIFDLGGVIINIDYAKGTNALAAYAKPGTQVDFSQKAQSELFDLYERGDISSQEFRDGLRKEYQIEATDEQIDEAWNSLLLDIPAERIELLRALSKKYRLFLLSNTNAIHMIAFNKIVSDNFGIPSLDELFEKPYYSHLARMRKPGAEVFEHIVAENNLEKEETLFIDDSIQHIEGAKKVGLHTLHLAPPLTINEALKEAVAEHEA</sequence>
<dbReference type="RefSeq" id="WP_066621783.1">
    <property type="nucleotide sequence ID" value="NZ_JBHSYQ010000004.1"/>
</dbReference>
<proteinExistence type="predicted"/>
<evidence type="ECO:0000313" key="1">
    <source>
        <dbReference type="EMBL" id="MFC6998020.1"/>
    </source>
</evidence>
<comment type="caution">
    <text evidence="1">The sequence shown here is derived from an EMBL/GenBank/DDBJ whole genome shotgun (WGS) entry which is preliminary data.</text>
</comment>
<dbReference type="EMBL" id="JBHSYQ010000004">
    <property type="protein sequence ID" value="MFC6998020.1"/>
    <property type="molecule type" value="Genomic_DNA"/>
</dbReference>
<evidence type="ECO:0000313" key="2">
    <source>
        <dbReference type="Proteomes" id="UP001596405"/>
    </source>
</evidence>
<dbReference type="InterPro" id="IPR006439">
    <property type="entry name" value="HAD-SF_hydro_IA"/>
</dbReference>
<dbReference type="SUPFAM" id="SSF56784">
    <property type="entry name" value="HAD-like"/>
    <property type="match status" value="1"/>
</dbReference>
<name>A0ABW2DK32_9BACT</name>
<dbReference type="PANTHER" id="PTHR43611">
    <property type="entry name" value="ALPHA-D-GLUCOSE 1-PHOSPHATE PHOSPHATASE"/>
    <property type="match status" value="1"/>
</dbReference>
<dbReference type="PANTHER" id="PTHR43611:SF3">
    <property type="entry name" value="FLAVIN MONONUCLEOTIDE HYDROLASE 1, CHLOROPLATIC"/>
    <property type="match status" value="1"/>
</dbReference>
<dbReference type="SFLD" id="SFLDG01129">
    <property type="entry name" value="C1.5:_HAD__Beta-PGM__Phosphata"/>
    <property type="match status" value="1"/>
</dbReference>
<dbReference type="Gene3D" id="3.40.50.1000">
    <property type="entry name" value="HAD superfamily/HAD-like"/>
    <property type="match status" value="1"/>
</dbReference>
<keyword evidence="2" id="KW-1185">Reference proteome</keyword>
<dbReference type="Gene3D" id="1.10.150.240">
    <property type="entry name" value="Putative phosphatase, domain 2"/>
    <property type="match status" value="1"/>
</dbReference>
<reference evidence="2" key="1">
    <citation type="journal article" date="2019" name="Int. J. Syst. Evol. Microbiol.">
        <title>The Global Catalogue of Microorganisms (GCM) 10K type strain sequencing project: providing services to taxonomists for standard genome sequencing and annotation.</title>
        <authorList>
            <consortium name="The Broad Institute Genomics Platform"/>
            <consortium name="The Broad Institute Genome Sequencing Center for Infectious Disease"/>
            <person name="Wu L."/>
            <person name="Ma J."/>
        </authorList>
    </citation>
    <scope>NUCLEOTIDE SEQUENCE [LARGE SCALE GENOMIC DNA]</scope>
    <source>
        <strain evidence="2">CGMCC 4.7393</strain>
    </source>
</reference>
<dbReference type="NCBIfam" id="TIGR01509">
    <property type="entry name" value="HAD-SF-IA-v3"/>
    <property type="match status" value="1"/>
</dbReference>
<dbReference type="InterPro" id="IPR023198">
    <property type="entry name" value="PGP-like_dom2"/>
</dbReference>
<dbReference type="CDD" id="cd02603">
    <property type="entry name" value="HAD_sEH-N_like"/>
    <property type="match status" value="1"/>
</dbReference>
<dbReference type="InterPro" id="IPR023214">
    <property type="entry name" value="HAD_sf"/>
</dbReference>
<organism evidence="1 2">
    <name type="scientific">Rufibacter roseus</name>
    <dbReference type="NCBI Taxonomy" id="1567108"/>
    <lineage>
        <taxon>Bacteria</taxon>
        <taxon>Pseudomonadati</taxon>
        <taxon>Bacteroidota</taxon>
        <taxon>Cytophagia</taxon>
        <taxon>Cytophagales</taxon>
        <taxon>Hymenobacteraceae</taxon>
        <taxon>Rufibacter</taxon>
    </lineage>
</organism>
<gene>
    <name evidence="1" type="ORF">ACFQHR_10310</name>
</gene>
<protein>
    <submittedName>
        <fullName evidence="1">HAD family hydrolase</fullName>
    </submittedName>
</protein>
<accession>A0ABW2DK32</accession>
<dbReference type="InterPro" id="IPR036412">
    <property type="entry name" value="HAD-like_sf"/>
</dbReference>
<keyword evidence="1" id="KW-0378">Hydrolase</keyword>
<dbReference type="Pfam" id="PF00702">
    <property type="entry name" value="Hydrolase"/>
    <property type="match status" value="1"/>
</dbReference>
<dbReference type="SFLD" id="SFLDS00003">
    <property type="entry name" value="Haloacid_Dehalogenase"/>
    <property type="match status" value="1"/>
</dbReference>